<dbReference type="EMBL" id="CP097562">
    <property type="protein sequence ID" value="USF24831.1"/>
    <property type="molecule type" value="Genomic_DNA"/>
</dbReference>
<name>V2QCQ3_9BACT</name>
<dbReference type="AlphaFoldDB" id="V2QCQ3"/>
<sequence length="208" mass="23706">MKFLGFSLFLFFGIVAFAALLVAGVIKIVTQALKDAVSIFKGDKKSQKKTYYYGEGFKREHEDDSNIVIDVEIVKDSFLKSYISDIKKANKSSNDEEIKNLLSSLIDVLQSMDNYIANHRDKEDDIKIMAEYYIPEMLSHLKTYQEMCSSKFKSKHEEAIKHELIETIKMITAAFSTVLSEFYDNMALNTSSSLEALKASIKMKGYVK</sequence>
<keyword evidence="2" id="KW-1185">Reference proteome</keyword>
<evidence type="ECO:0000313" key="1">
    <source>
        <dbReference type="EMBL" id="USF24831.1"/>
    </source>
</evidence>
<gene>
    <name evidence="1" type="ORF">N508_001925</name>
</gene>
<accession>V2QCQ3</accession>
<dbReference type="KEGG" id="msch:N508_001925"/>
<reference evidence="1" key="2">
    <citation type="submission" date="2022-05" db="EMBL/GenBank/DDBJ databases">
        <authorList>
            <person name="Proctor A.L."/>
            <person name="Phillips G.J."/>
            <person name="Wannemuehler M.J."/>
        </authorList>
    </citation>
    <scope>NUCLEOTIDE SEQUENCE</scope>
    <source>
        <strain evidence="1">ASF457</strain>
    </source>
</reference>
<evidence type="ECO:0000313" key="2">
    <source>
        <dbReference type="Proteomes" id="UP000017429"/>
    </source>
</evidence>
<proteinExistence type="predicted"/>
<dbReference type="RefSeq" id="WP_023276857.1">
    <property type="nucleotide sequence ID" value="NZ_CP097562.1"/>
</dbReference>
<dbReference type="Proteomes" id="UP000017429">
    <property type="component" value="Chromosome"/>
</dbReference>
<reference evidence="1" key="3">
    <citation type="submission" date="2022-06" db="EMBL/GenBank/DDBJ databases">
        <title>Resources to Facilitate Use of the Altered Schaedler Flora (ASF) Mouse Model to Study Microbiome Function.</title>
        <authorList>
            <person name="Proctor A."/>
            <person name="Parvinroo S."/>
            <person name="Richie T."/>
            <person name="Jia X."/>
            <person name="Lee S.T.M."/>
            <person name="Karp P.D."/>
            <person name="Paley S."/>
            <person name="Kostic A.D."/>
            <person name="Pierre J.F."/>
            <person name="Wannemuehler M.J."/>
            <person name="Phillips G.J."/>
        </authorList>
    </citation>
    <scope>NUCLEOTIDE SEQUENCE</scope>
    <source>
        <strain evidence="1">ASF457</strain>
    </source>
</reference>
<organism evidence="1 2">
    <name type="scientific">Mucispirillum schaedleri ASF457</name>
    <dbReference type="NCBI Taxonomy" id="1379858"/>
    <lineage>
        <taxon>Bacteria</taxon>
        <taxon>Pseudomonadati</taxon>
        <taxon>Deferribacterota</taxon>
        <taxon>Deferribacteres</taxon>
        <taxon>Deferribacterales</taxon>
        <taxon>Mucispirillaceae</taxon>
        <taxon>Mucispirillum</taxon>
    </lineage>
</organism>
<reference evidence="1" key="1">
    <citation type="journal article" date="2014" name="Genome Announc.">
        <title>Draft genome sequences of the altered schaedler flora, a defined bacterial community from gnotobiotic mice.</title>
        <authorList>
            <person name="Wannemuehler M.J."/>
            <person name="Overstreet A.M."/>
            <person name="Ward D.V."/>
            <person name="Phillips G.J."/>
        </authorList>
    </citation>
    <scope>NUCLEOTIDE SEQUENCE</scope>
    <source>
        <strain evidence="1">ASF457</strain>
    </source>
</reference>
<protein>
    <submittedName>
        <fullName evidence="1">Uncharacterized protein</fullName>
    </submittedName>
</protein>